<feature type="compositionally biased region" description="Gly residues" evidence="1">
    <location>
        <begin position="1019"/>
        <end position="1031"/>
    </location>
</feature>
<feature type="compositionally biased region" description="Gly residues" evidence="1">
    <location>
        <begin position="764"/>
        <end position="773"/>
    </location>
</feature>
<evidence type="ECO:0000313" key="3">
    <source>
        <dbReference type="EMBL" id="PNW87173.1"/>
    </source>
</evidence>
<feature type="region of interest" description="Disordered" evidence="1">
    <location>
        <begin position="647"/>
        <end position="707"/>
    </location>
</feature>
<gene>
    <name evidence="3" type="ORF">CHLRE_02g111850v5</name>
</gene>
<feature type="region of interest" description="Disordered" evidence="1">
    <location>
        <begin position="276"/>
        <end position="320"/>
    </location>
</feature>
<name>A0A2K3E336_CHLRE</name>
<dbReference type="CDD" id="cd09487">
    <property type="entry name" value="SAM_superfamily"/>
    <property type="match status" value="1"/>
</dbReference>
<dbReference type="InterPro" id="IPR013761">
    <property type="entry name" value="SAM/pointed_sf"/>
</dbReference>
<dbReference type="OMA" id="DIWRSPA"/>
<feature type="compositionally biased region" description="Polar residues" evidence="1">
    <location>
        <begin position="786"/>
        <end position="798"/>
    </location>
</feature>
<sequence>MGCCQSKGAAVRTLSDEEEPLPASAYSSRGVAHAWLQEIGLAQYARAFEDAGFSDWDLLSCLTESDLDAITQHTGAVIPPGHRKKLLMASRQMGQASQYGPGAVVPLGVARRYSHSSNPGTSSRRSGHGSRGGGLVAAAANVLERRSAGRRPSSSASRVPSHHGTSGHPNLFSPGDRDRAGGGGAGARYHTDDGMASGRRSRILGNLLASRNSSRNSLSGGMTGGGGGGGGAVAGVIGYIASPSATDKGRPRSAAVVGMNGGGGGEDVWGLIDGRPSPGDQHSPHSAAAAAVAASAAAGGMGTPQSRQRRRWSVNKQASRGALVVGSSGGAMSAGSMGWMDGAEGGHGLGPAGGGYAVNPLSHVDPSCAVGVYAGPHSGPGESVDYLRELSVTSAAGALAPLPVPAVGLHNGVNGGGRYGSGADAASPGVGSPVPVSVSMAAQGGRGMQRNLDSLVVGAADLGARGGRYSRLHAPGGGGGGGGFSGGLGPCGGPAGAGRGVSLAATPPSYGGGAAAGGGGGSYQGPAKVTRAATGDGASGSARRVPSGNRAGEGAGAGGGGGGTHSAAASRPHSPGGKFTDIWRSPANAAAAAAAGSSPAQRGPSPLQAAASEALQGLQAGVTSSSPAAAFGNADSTLSAWAGAGGGGGGGGFAAAGRRSPERPARQDLAPTPPGRVWGVRGGDTPSSTAVLPPSQPDGAAAGAGGGGKGLPRFVRAIAGWASPSGGAEEAAVGRRGSSPRAAAAAAGGSPAKSREGSAHRPNTGGGGSGGSGAADASTAKGSLLQRRTSQRSALQPDTSPPRGPWDQDSALCVAGRGYRPASPSPGPASSGTATGAASCGSGEPLPAVPGAGAAGGGGGRGGRSRGGAGAAVLGAVRNGGWPFVLPTLPRISGSGSLAGVPGVSAAAPGSSADPLPVPPLPPGTAPSPFSRLSPLPELGPLTSASTQRISIPQSAAAGGGGDGGGADARVSSSLLLESVSDAAHAPPVHSSRPPGFKPRFSSAGGNSETAGATLNGGVAEGGGGGNGGTNGIDDAGFVEDLLTGPSFPAVHPRGQAAPAAGHSAPPLPAPYDPVAAAAHGGGGGRGAAGAGAGSAGGAASAVAHWPAMPLQPPTRPRAGHVSVGHPGAAGAAAGMQVLTPEAPGPTRQPQRPAAMSAATVKAPSGPPRPTPGRQLDLELLADQVQRIMAQLSAITATSGAGSKRVSAGGEAAGAPAGVARAGAGAGGAGAVAAAVDAMDVDAVAVDAAANPAIVMAAAAAAAKADGIRMQAMDRKRLELQLLHRDLVSRVAAMAALPSPRRAASAATLSAAAREDDALADAEAAEAAVAAGAVAEVEARIRAKLAELAELTGSGGQSDTKDDGGVAAAARKRAAMMAAAAAGETPTRQQHLQGRVENEAALHDEVLAVLGARKRQARAGRRSNGGEGTAATAAAAATAACEGASGNGFHAGSVLAGNHDTLRDELLAIEGRIKARVREAGGGAVARRQ</sequence>
<feature type="compositionally biased region" description="Low complexity" evidence="1">
    <location>
        <begin position="726"/>
        <end position="752"/>
    </location>
</feature>
<feature type="region of interest" description="Disordered" evidence="1">
    <location>
        <begin position="112"/>
        <end position="198"/>
    </location>
</feature>
<protein>
    <recommendedName>
        <fullName evidence="2">SAM domain-containing protein</fullName>
    </recommendedName>
</protein>
<feature type="compositionally biased region" description="Low complexity" evidence="1">
    <location>
        <begin position="828"/>
        <end position="843"/>
    </location>
</feature>
<feature type="region of interest" description="Disordered" evidence="1">
    <location>
        <begin position="725"/>
        <end position="843"/>
    </location>
</feature>
<dbReference type="EMBL" id="CM008963">
    <property type="protein sequence ID" value="PNW87173.1"/>
    <property type="molecule type" value="Genomic_DNA"/>
</dbReference>
<organism evidence="3 4">
    <name type="scientific">Chlamydomonas reinhardtii</name>
    <name type="common">Chlamydomonas smithii</name>
    <dbReference type="NCBI Taxonomy" id="3055"/>
    <lineage>
        <taxon>Eukaryota</taxon>
        <taxon>Viridiplantae</taxon>
        <taxon>Chlorophyta</taxon>
        <taxon>core chlorophytes</taxon>
        <taxon>Chlorophyceae</taxon>
        <taxon>CS clade</taxon>
        <taxon>Chlamydomonadales</taxon>
        <taxon>Chlamydomonadaceae</taxon>
        <taxon>Chlamydomonas</taxon>
    </lineage>
</organism>
<feature type="compositionally biased region" description="Gly residues" evidence="1">
    <location>
        <begin position="1080"/>
        <end position="1097"/>
    </location>
</feature>
<evidence type="ECO:0000256" key="1">
    <source>
        <dbReference type="SAM" id="MobiDB-lite"/>
    </source>
</evidence>
<dbReference type="InterPro" id="IPR001660">
    <property type="entry name" value="SAM"/>
</dbReference>
<dbReference type="Proteomes" id="UP000006906">
    <property type="component" value="Chromosome 2"/>
</dbReference>
<feature type="compositionally biased region" description="Pro residues" evidence="1">
    <location>
        <begin position="916"/>
        <end position="926"/>
    </location>
</feature>
<feature type="region of interest" description="Disordered" evidence="1">
    <location>
        <begin position="983"/>
        <end position="1098"/>
    </location>
</feature>
<feature type="region of interest" description="Disordered" evidence="1">
    <location>
        <begin position="1139"/>
        <end position="1170"/>
    </location>
</feature>
<dbReference type="GeneID" id="66052470"/>
<dbReference type="Gramene" id="PNW87173">
    <property type="protein sequence ID" value="PNW87173"/>
    <property type="gene ID" value="CHLRE_02g111850v5"/>
</dbReference>
<dbReference type="STRING" id="3055.A0A2K3E336"/>
<feature type="compositionally biased region" description="Low complexity" evidence="1">
    <location>
        <begin position="150"/>
        <end position="164"/>
    </location>
</feature>
<accession>A0A2K3E336</accession>
<dbReference type="KEGG" id="cre:CHLRE_02g111850v5"/>
<dbReference type="PROSITE" id="PS50105">
    <property type="entry name" value="SAM_DOMAIN"/>
    <property type="match status" value="1"/>
</dbReference>
<feature type="compositionally biased region" description="Low complexity" evidence="1">
    <location>
        <begin position="774"/>
        <end position="783"/>
    </location>
</feature>
<dbReference type="Gene3D" id="1.10.150.50">
    <property type="entry name" value="Transcription Factor, Ets-1"/>
    <property type="match status" value="1"/>
</dbReference>
<dbReference type="InParanoid" id="A0A2K3E336"/>
<dbReference type="Pfam" id="PF00536">
    <property type="entry name" value="SAM_1"/>
    <property type="match status" value="1"/>
</dbReference>
<feature type="compositionally biased region" description="Gly residues" evidence="1">
    <location>
        <begin position="551"/>
        <end position="564"/>
    </location>
</feature>
<feature type="region of interest" description="Disordered" evidence="1">
    <location>
        <begin position="903"/>
        <end position="947"/>
    </location>
</feature>
<dbReference type="SMART" id="SM00454">
    <property type="entry name" value="SAM"/>
    <property type="match status" value="1"/>
</dbReference>
<proteinExistence type="predicted"/>
<keyword evidence="4" id="KW-1185">Reference proteome</keyword>
<feature type="region of interest" description="Disordered" evidence="1">
    <location>
        <begin position="515"/>
        <end position="582"/>
    </location>
</feature>
<feature type="compositionally biased region" description="Low complexity" evidence="1">
    <location>
        <begin position="286"/>
        <end position="298"/>
    </location>
</feature>
<reference evidence="3 4" key="1">
    <citation type="journal article" date="2007" name="Science">
        <title>The Chlamydomonas genome reveals the evolution of key animal and plant functions.</title>
        <authorList>
            <person name="Merchant S.S."/>
            <person name="Prochnik S.E."/>
            <person name="Vallon O."/>
            <person name="Harris E.H."/>
            <person name="Karpowicz S.J."/>
            <person name="Witman G.B."/>
            <person name="Terry A."/>
            <person name="Salamov A."/>
            <person name="Fritz-Laylin L.K."/>
            <person name="Marechal-Drouard L."/>
            <person name="Marshall W.F."/>
            <person name="Qu L.H."/>
            <person name="Nelson D.R."/>
            <person name="Sanderfoot A.A."/>
            <person name="Spalding M.H."/>
            <person name="Kapitonov V.V."/>
            <person name="Ren Q."/>
            <person name="Ferris P."/>
            <person name="Lindquist E."/>
            <person name="Shapiro H."/>
            <person name="Lucas S.M."/>
            <person name="Grimwood J."/>
            <person name="Schmutz J."/>
            <person name="Cardol P."/>
            <person name="Cerutti H."/>
            <person name="Chanfreau G."/>
            <person name="Chen C.L."/>
            <person name="Cognat V."/>
            <person name="Croft M.T."/>
            <person name="Dent R."/>
            <person name="Dutcher S."/>
            <person name="Fernandez E."/>
            <person name="Fukuzawa H."/>
            <person name="Gonzalez-Ballester D."/>
            <person name="Gonzalez-Halphen D."/>
            <person name="Hallmann A."/>
            <person name="Hanikenne M."/>
            <person name="Hippler M."/>
            <person name="Inwood W."/>
            <person name="Jabbari K."/>
            <person name="Kalanon M."/>
            <person name="Kuras R."/>
            <person name="Lefebvre P.A."/>
            <person name="Lemaire S.D."/>
            <person name="Lobanov A.V."/>
            <person name="Lohr M."/>
            <person name="Manuell A."/>
            <person name="Meier I."/>
            <person name="Mets L."/>
            <person name="Mittag M."/>
            <person name="Mittelmeier T."/>
            <person name="Moroney J.V."/>
            <person name="Moseley J."/>
            <person name="Napoli C."/>
            <person name="Nedelcu A.M."/>
            <person name="Niyogi K."/>
            <person name="Novoselov S.V."/>
            <person name="Paulsen I.T."/>
            <person name="Pazour G."/>
            <person name="Purton S."/>
            <person name="Ral J.P."/>
            <person name="Riano-Pachon D.M."/>
            <person name="Riekhof W."/>
            <person name="Rymarquis L."/>
            <person name="Schroda M."/>
            <person name="Stern D."/>
            <person name="Umen J."/>
            <person name="Willows R."/>
            <person name="Wilson N."/>
            <person name="Zimmer S.L."/>
            <person name="Allmer J."/>
            <person name="Balk J."/>
            <person name="Bisova K."/>
            <person name="Chen C.J."/>
            <person name="Elias M."/>
            <person name="Gendler K."/>
            <person name="Hauser C."/>
            <person name="Lamb M.R."/>
            <person name="Ledford H."/>
            <person name="Long J.C."/>
            <person name="Minagawa J."/>
            <person name="Page M.D."/>
            <person name="Pan J."/>
            <person name="Pootakham W."/>
            <person name="Roje S."/>
            <person name="Rose A."/>
            <person name="Stahlberg E."/>
            <person name="Terauchi A.M."/>
            <person name="Yang P."/>
            <person name="Ball S."/>
            <person name="Bowler C."/>
            <person name="Dieckmann C.L."/>
            <person name="Gladyshev V.N."/>
            <person name="Green P."/>
            <person name="Jorgensen R."/>
            <person name="Mayfield S."/>
            <person name="Mueller-Roeber B."/>
            <person name="Rajamani S."/>
            <person name="Sayre R.T."/>
            <person name="Brokstein P."/>
            <person name="Dubchak I."/>
            <person name="Goodstein D."/>
            <person name="Hornick L."/>
            <person name="Huang Y.W."/>
            <person name="Jhaveri J."/>
            <person name="Luo Y."/>
            <person name="Martinez D."/>
            <person name="Ngau W.C."/>
            <person name="Otillar B."/>
            <person name="Poliakov A."/>
            <person name="Porter A."/>
            <person name="Szajkowski L."/>
            <person name="Werner G."/>
            <person name="Zhou K."/>
            <person name="Grigoriev I.V."/>
            <person name="Rokhsar D.S."/>
            <person name="Grossman A.R."/>
        </authorList>
    </citation>
    <scope>NUCLEOTIDE SEQUENCE [LARGE SCALE GENOMIC DNA]</scope>
    <source>
        <strain evidence="4">CC-503</strain>
    </source>
</reference>
<dbReference type="OrthoDB" id="548475at2759"/>
<dbReference type="SUPFAM" id="SSF47769">
    <property type="entry name" value="SAM/Pointed domain"/>
    <property type="match status" value="1"/>
</dbReference>
<feature type="domain" description="SAM" evidence="2">
    <location>
        <begin position="35"/>
        <end position="96"/>
    </location>
</feature>
<dbReference type="RefSeq" id="XP_042927533.1">
    <property type="nucleotide sequence ID" value="XM_043059899.1"/>
</dbReference>
<feature type="compositionally biased region" description="Low complexity" evidence="1">
    <location>
        <begin position="903"/>
        <end position="915"/>
    </location>
</feature>
<evidence type="ECO:0000313" key="4">
    <source>
        <dbReference type="Proteomes" id="UP000006906"/>
    </source>
</evidence>
<evidence type="ECO:0000259" key="2">
    <source>
        <dbReference type="PROSITE" id="PS50105"/>
    </source>
</evidence>